<dbReference type="EMBL" id="CM045758">
    <property type="protein sequence ID" value="KAI8030057.1"/>
    <property type="molecule type" value="Genomic_DNA"/>
</dbReference>
<reference evidence="1 2" key="1">
    <citation type="journal article" date="2022" name="Plant J.">
        <title>Chromosome-level genome of Camellia lanceoleosa provides a valuable resource for understanding genome evolution and self-incompatibility.</title>
        <authorList>
            <person name="Gong W."/>
            <person name="Xiao S."/>
            <person name="Wang L."/>
            <person name="Liao Z."/>
            <person name="Chang Y."/>
            <person name="Mo W."/>
            <person name="Hu G."/>
            <person name="Li W."/>
            <person name="Zhao G."/>
            <person name="Zhu H."/>
            <person name="Hu X."/>
            <person name="Ji K."/>
            <person name="Xiang X."/>
            <person name="Song Q."/>
            <person name="Yuan D."/>
            <person name="Jin S."/>
            <person name="Zhang L."/>
        </authorList>
    </citation>
    <scope>NUCLEOTIDE SEQUENCE [LARGE SCALE GENOMIC DNA]</scope>
    <source>
        <strain evidence="1">SQ_2022a</strain>
    </source>
</reference>
<proteinExistence type="predicted"/>
<comment type="caution">
    <text evidence="1">The sequence shown here is derived from an EMBL/GenBank/DDBJ whole genome shotgun (WGS) entry which is preliminary data.</text>
</comment>
<sequence length="141" mass="14779">MICSGCSPVVAVEVRICSGGVVDRIAAAWAVWCCGSLGSSWPVWVVGLVGGCARSLNQIRSSRPWSVALGVVEGDIGGMECGLGCWVLSVGGRWRGSWLGLGNVAACGCGLRVIKMIIICGDYVGVARLWECSSQWVKESD</sequence>
<organism evidence="1 2">
    <name type="scientific">Camellia lanceoleosa</name>
    <dbReference type="NCBI Taxonomy" id="1840588"/>
    <lineage>
        <taxon>Eukaryota</taxon>
        <taxon>Viridiplantae</taxon>
        <taxon>Streptophyta</taxon>
        <taxon>Embryophyta</taxon>
        <taxon>Tracheophyta</taxon>
        <taxon>Spermatophyta</taxon>
        <taxon>Magnoliopsida</taxon>
        <taxon>eudicotyledons</taxon>
        <taxon>Gunneridae</taxon>
        <taxon>Pentapetalae</taxon>
        <taxon>asterids</taxon>
        <taxon>Ericales</taxon>
        <taxon>Theaceae</taxon>
        <taxon>Camellia</taxon>
    </lineage>
</organism>
<accession>A0ACC0IYF9</accession>
<evidence type="ECO:0000313" key="1">
    <source>
        <dbReference type="EMBL" id="KAI8030057.1"/>
    </source>
</evidence>
<name>A0ACC0IYF9_9ERIC</name>
<gene>
    <name evidence="1" type="ORF">LOK49_LG01G00239</name>
</gene>
<evidence type="ECO:0000313" key="2">
    <source>
        <dbReference type="Proteomes" id="UP001060215"/>
    </source>
</evidence>
<protein>
    <submittedName>
        <fullName evidence="1">Uncharacterized protein</fullName>
    </submittedName>
</protein>
<keyword evidence="2" id="KW-1185">Reference proteome</keyword>
<dbReference type="Proteomes" id="UP001060215">
    <property type="component" value="Chromosome 1"/>
</dbReference>